<dbReference type="PANTHER" id="PTHR39418:SF1">
    <property type="entry name" value="DEHYDROGENASE"/>
    <property type="match status" value="1"/>
</dbReference>
<feature type="domain" description="Zinc finger DksA/TraR C4-type" evidence="4">
    <location>
        <begin position="136"/>
        <end position="169"/>
    </location>
</feature>
<name>A0A1M5D2Q0_9THEO</name>
<dbReference type="InterPro" id="IPR026328">
    <property type="entry name" value="FmdE"/>
</dbReference>
<dbReference type="AlphaFoldDB" id="A0A1M5D2Q0"/>
<reference evidence="6 7" key="1">
    <citation type="submission" date="2016-11" db="EMBL/GenBank/DDBJ databases">
        <authorList>
            <person name="Jaros S."/>
            <person name="Januszkiewicz K."/>
            <person name="Wedrychowicz H."/>
        </authorList>
    </citation>
    <scope>NUCLEOTIDE SEQUENCE [LARGE SCALE GENOMIC DNA]</scope>
    <source>
        <strain evidence="6 7">DSM 17918</strain>
    </source>
</reference>
<dbReference type="Proteomes" id="UP000184088">
    <property type="component" value="Unassembled WGS sequence"/>
</dbReference>
<feature type="domain" description="Formylmethanofuran dehydrogenase subunit E" evidence="5">
    <location>
        <begin position="12"/>
        <end position="110"/>
    </location>
</feature>
<dbReference type="SUPFAM" id="SSF143555">
    <property type="entry name" value="FwdE-like"/>
    <property type="match status" value="1"/>
</dbReference>
<evidence type="ECO:0000313" key="7">
    <source>
        <dbReference type="Proteomes" id="UP000184088"/>
    </source>
</evidence>
<keyword evidence="3" id="KW-0862">Zinc</keyword>
<sequence>MDKELWEKCVAFHGHECPGLAIGFRACEAAIQKLNLTFSIDEEVVCVTENNACGVDAVQYMTGCTFGKGNLVFRDRGKQAFTFFRRDTNEGIRIVLKAFNVGKNRKEWQEYLLNAPLEDIFDFKQPGYGIPEKAKIYRSIQCELCGEYAAESRVRLMEGKKVCLDCFEECIKYP</sequence>
<evidence type="ECO:0000256" key="1">
    <source>
        <dbReference type="ARBA" id="ARBA00022723"/>
    </source>
</evidence>
<evidence type="ECO:0000256" key="3">
    <source>
        <dbReference type="ARBA" id="ARBA00022833"/>
    </source>
</evidence>
<accession>A0A1M5D2Q0</accession>
<keyword evidence="7" id="KW-1185">Reference proteome</keyword>
<dbReference type="STRING" id="1121256.SAMN02746089_02249"/>
<dbReference type="InterPro" id="IPR053194">
    <property type="entry name" value="tRNA_methyltr_O"/>
</dbReference>
<evidence type="ECO:0000259" key="4">
    <source>
        <dbReference type="Pfam" id="PF01258"/>
    </source>
</evidence>
<dbReference type="PANTHER" id="PTHR39418">
    <property type="entry name" value="DEHYDROGENASE-RELATED"/>
    <property type="match status" value="1"/>
</dbReference>
<evidence type="ECO:0000256" key="2">
    <source>
        <dbReference type="ARBA" id="ARBA00022771"/>
    </source>
</evidence>
<organism evidence="6 7">
    <name type="scientific">Caldanaerobius fijiensis DSM 17918</name>
    <dbReference type="NCBI Taxonomy" id="1121256"/>
    <lineage>
        <taxon>Bacteria</taxon>
        <taxon>Bacillati</taxon>
        <taxon>Bacillota</taxon>
        <taxon>Clostridia</taxon>
        <taxon>Thermoanaerobacterales</taxon>
        <taxon>Thermoanaerobacteraceae</taxon>
        <taxon>Caldanaerobius</taxon>
    </lineage>
</organism>
<keyword evidence="1" id="KW-0479">Metal-binding</keyword>
<dbReference type="OrthoDB" id="9804309at2"/>
<keyword evidence="2" id="KW-0863">Zinc-finger</keyword>
<dbReference type="RefSeq" id="WP_073345383.1">
    <property type="nucleotide sequence ID" value="NZ_FQVH01000032.1"/>
</dbReference>
<dbReference type="EMBL" id="FQVH01000032">
    <property type="protein sequence ID" value="SHF61246.1"/>
    <property type="molecule type" value="Genomic_DNA"/>
</dbReference>
<dbReference type="GO" id="GO:0008270">
    <property type="term" value="F:zinc ion binding"/>
    <property type="evidence" value="ECO:0007669"/>
    <property type="project" value="UniProtKB-KW"/>
</dbReference>
<dbReference type="Gene3D" id="3.30.1330.130">
    <property type="match status" value="1"/>
</dbReference>
<proteinExistence type="predicted"/>
<dbReference type="InterPro" id="IPR000962">
    <property type="entry name" value="Znf_DskA_TraR"/>
</dbReference>
<dbReference type="InterPro" id="IPR003814">
    <property type="entry name" value="FmdEsu_dom"/>
</dbReference>
<protein>
    <submittedName>
        <fullName evidence="6">Formylmethanofuran dehydrogenase subunit E</fullName>
    </submittedName>
</protein>
<dbReference type="Pfam" id="PF01258">
    <property type="entry name" value="zf-dskA_traR"/>
    <property type="match status" value="1"/>
</dbReference>
<gene>
    <name evidence="6" type="ORF">SAMN02746089_02249</name>
</gene>
<evidence type="ECO:0000313" key="6">
    <source>
        <dbReference type="EMBL" id="SHF61246.1"/>
    </source>
</evidence>
<dbReference type="PIRSF" id="PIRSF006578">
    <property type="entry name" value="FwdE"/>
    <property type="match status" value="1"/>
</dbReference>
<dbReference type="Pfam" id="PF02663">
    <property type="entry name" value="FmdE"/>
    <property type="match status" value="1"/>
</dbReference>
<evidence type="ECO:0000259" key="5">
    <source>
        <dbReference type="Pfam" id="PF02663"/>
    </source>
</evidence>